<protein>
    <submittedName>
        <fullName evidence="3">Alpha/beta superfamily hydrolase</fullName>
    </submittedName>
</protein>
<dbReference type="PANTHER" id="PTHR43798">
    <property type="entry name" value="MONOACYLGLYCEROL LIPASE"/>
    <property type="match status" value="1"/>
</dbReference>
<evidence type="ECO:0000313" key="3">
    <source>
        <dbReference type="EMBL" id="CDZ23629.1"/>
    </source>
</evidence>
<dbReference type="KEGG" id="ccel:CCDG5_0491"/>
<evidence type="ECO:0000259" key="2">
    <source>
        <dbReference type="Pfam" id="PF00561"/>
    </source>
</evidence>
<dbReference type="InterPro" id="IPR000073">
    <property type="entry name" value="AB_hydrolase_1"/>
</dbReference>
<feature type="domain" description="AB hydrolase-1" evidence="2">
    <location>
        <begin position="63"/>
        <end position="293"/>
    </location>
</feature>
<organism evidence="3 4">
    <name type="scientific">[Clostridium] cellulosi</name>
    <dbReference type="NCBI Taxonomy" id="29343"/>
    <lineage>
        <taxon>Bacteria</taxon>
        <taxon>Bacillati</taxon>
        <taxon>Bacillota</taxon>
        <taxon>Clostridia</taxon>
        <taxon>Eubacteriales</taxon>
        <taxon>Oscillospiraceae</taxon>
        <taxon>Oscillospiraceae incertae sedis</taxon>
    </lineage>
</organism>
<dbReference type="InterPro" id="IPR000639">
    <property type="entry name" value="Epox_hydrolase-like"/>
</dbReference>
<dbReference type="InterPro" id="IPR029058">
    <property type="entry name" value="AB_hydrolase_fold"/>
</dbReference>
<keyword evidence="4" id="KW-1185">Reference proteome</keyword>
<dbReference type="EMBL" id="LM995447">
    <property type="protein sequence ID" value="CDZ23629.1"/>
    <property type="molecule type" value="Genomic_DNA"/>
</dbReference>
<dbReference type="AlphaFoldDB" id="A0A078KR76"/>
<dbReference type="InterPro" id="IPR050266">
    <property type="entry name" value="AB_hydrolase_sf"/>
</dbReference>
<dbReference type="SUPFAM" id="SSF53474">
    <property type="entry name" value="alpha/beta-Hydrolases"/>
    <property type="match status" value="1"/>
</dbReference>
<reference evidence="4" key="1">
    <citation type="submission" date="2014-07" db="EMBL/GenBank/DDBJ databases">
        <authorList>
            <person name="Wibberg D."/>
        </authorList>
    </citation>
    <scope>NUCLEOTIDE SEQUENCE [LARGE SCALE GENOMIC DNA]</scope>
    <source>
        <strain evidence="4">DG5</strain>
    </source>
</reference>
<dbReference type="PATRIC" id="fig|29343.3.peg.514"/>
<keyword evidence="1 3" id="KW-0378">Hydrolase</keyword>
<dbReference type="PRINTS" id="PR00412">
    <property type="entry name" value="EPOXHYDRLASE"/>
</dbReference>
<dbReference type="HOGENOM" id="CLU_020336_12_3_9"/>
<evidence type="ECO:0000313" key="4">
    <source>
        <dbReference type="Proteomes" id="UP000032431"/>
    </source>
</evidence>
<sequence length="308" mass="34679">MIKTIPDEKFTPPFLVSTTNNILPQAVMFNDNIWGGIITGYYISVEPDVRVYVEDLNPTGEKTIFFIHGWPGSHKLFEYQFNELPKLGYRCIGIDCRGFGMSDKPWNGYTYDRLADDVRVVIDTLKLNNITLGGHSTGGAIALRYMSRHNGHGVSKLALFAAAAPSLVQRPYFPYGLKTQAVTDIINGTYTDRPKMLRGFADMIFYRYVTPEFLDWIFSLGLQAASWATAAIANTWLNEILFEDMKAVNVPTLILHGINDEVCLYPLAVAQKNGIAGSKLVTFEACGHFLFYDQREKFNDELIKFVEG</sequence>
<accession>A0A078KR76</accession>
<dbReference type="PANTHER" id="PTHR43798:SF31">
    <property type="entry name" value="AB HYDROLASE SUPERFAMILY PROTEIN YCLE"/>
    <property type="match status" value="1"/>
</dbReference>
<dbReference type="PRINTS" id="PR00111">
    <property type="entry name" value="ABHYDROLASE"/>
</dbReference>
<evidence type="ECO:0000256" key="1">
    <source>
        <dbReference type="ARBA" id="ARBA00022801"/>
    </source>
</evidence>
<dbReference type="Proteomes" id="UP000032431">
    <property type="component" value="Chromosome I"/>
</dbReference>
<dbReference type="STRING" id="29343.CCDG5_0491"/>
<gene>
    <name evidence="3" type="ORF">CCDG5_0491</name>
</gene>
<proteinExistence type="predicted"/>
<dbReference type="Pfam" id="PF00561">
    <property type="entry name" value="Abhydrolase_1"/>
    <property type="match status" value="1"/>
</dbReference>
<name>A0A078KR76_9FIRM</name>
<dbReference type="GO" id="GO:0016020">
    <property type="term" value="C:membrane"/>
    <property type="evidence" value="ECO:0007669"/>
    <property type="project" value="TreeGrafter"/>
</dbReference>
<dbReference type="GO" id="GO:0016787">
    <property type="term" value="F:hydrolase activity"/>
    <property type="evidence" value="ECO:0007669"/>
    <property type="project" value="UniProtKB-KW"/>
</dbReference>
<dbReference type="Gene3D" id="3.40.50.1820">
    <property type="entry name" value="alpha/beta hydrolase"/>
    <property type="match status" value="1"/>
</dbReference>